<proteinExistence type="predicted"/>
<dbReference type="EMBL" id="JANUEK010000005">
    <property type="protein sequence ID" value="MCS4280245.1"/>
    <property type="molecule type" value="Genomic_DNA"/>
</dbReference>
<comment type="caution">
    <text evidence="1">The sequence shown here is derived from an EMBL/GenBank/DDBJ whole genome shotgun (WGS) entry which is preliminary data.</text>
</comment>
<dbReference type="Proteomes" id="UP001320691">
    <property type="component" value="Unassembled WGS sequence"/>
</dbReference>
<sequence>MTTAMASVRQHRQITTRRAVAGLLMLSLWLGWILPALMRTLAETPPAMTADQILAGLGGPLPAVGAPVLLLAAGHCPCAAPATAARPSLHVIDRRDVAAAVPYAWVVLDASRRLVYAGPALLERGCGGLASSAAPLIQQLLAHPQPPLIVPSPCSCPQE</sequence>
<organism evidence="1 2">
    <name type="scientific">Stenotrophomonas rhizophila</name>
    <dbReference type="NCBI Taxonomy" id="216778"/>
    <lineage>
        <taxon>Bacteria</taxon>
        <taxon>Pseudomonadati</taxon>
        <taxon>Pseudomonadota</taxon>
        <taxon>Gammaproteobacteria</taxon>
        <taxon>Lysobacterales</taxon>
        <taxon>Lysobacteraceae</taxon>
        <taxon>Stenotrophomonas</taxon>
    </lineage>
</organism>
<accession>A0AAW5PKG6</accession>
<name>A0AAW5PKG6_9GAMM</name>
<evidence type="ECO:0000313" key="1">
    <source>
        <dbReference type="EMBL" id="MCS4280245.1"/>
    </source>
</evidence>
<reference evidence="1" key="1">
    <citation type="submission" date="2022-08" db="EMBL/GenBank/DDBJ databases">
        <title>Genomic analyses of the natural microbiome of Caenorhabditis elegans.</title>
        <authorList>
            <person name="Samuel B."/>
        </authorList>
    </citation>
    <scope>NUCLEOTIDE SEQUENCE</scope>
    <source>
        <strain evidence="1">BIGb0277</strain>
    </source>
</reference>
<gene>
    <name evidence="1" type="ORF">M2412_002238</name>
</gene>
<evidence type="ECO:0000313" key="2">
    <source>
        <dbReference type="Proteomes" id="UP001320691"/>
    </source>
</evidence>
<dbReference type="AlphaFoldDB" id="A0AAW5PKG6"/>
<dbReference type="RefSeq" id="WP_259260945.1">
    <property type="nucleotide sequence ID" value="NZ_JANUEK010000005.1"/>
</dbReference>
<protein>
    <submittedName>
        <fullName evidence="1">Uncharacterized protein</fullName>
    </submittedName>
</protein>